<organism evidence="1 2">
    <name type="scientific">Plakobranchus ocellatus</name>
    <dbReference type="NCBI Taxonomy" id="259542"/>
    <lineage>
        <taxon>Eukaryota</taxon>
        <taxon>Metazoa</taxon>
        <taxon>Spiralia</taxon>
        <taxon>Lophotrochozoa</taxon>
        <taxon>Mollusca</taxon>
        <taxon>Gastropoda</taxon>
        <taxon>Heterobranchia</taxon>
        <taxon>Euthyneura</taxon>
        <taxon>Panpulmonata</taxon>
        <taxon>Sacoglossa</taxon>
        <taxon>Placobranchoidea</taxon>
        <taxon>Plakobranchidae</taxon>
        <taxon>Plakobranchus</taxon>
    </lineage>
</organism>
<dbReference type="EMBL" id="BLXT01002432">
    <property type="protein sequence ID" value="GFN94290.1"/>
    <property type="molecule type" value="Genomic_DNA"/>
</dbReference>
<protein>
    <submittedName>
        <fullName evidence="1">Zinc finger protein</fullName>
    </submittedName>
</protein>
<evidence type="ECO:0000313" key="1">
    <source>
        <dbReference type="EMBL" id="GFN94290.1"/>
    </source>
</evidence>
<comment type="caution">
    <text evidence="1">The sequence shown here is derived from an EMBL/GenBank/DDBJ whole genome shotgun (WGS) entry which is preliminary data.</text>
</comment>
<name>A0AAV3ZEF4_9GAST</name>
<gene>
    <name evidence="1" type="ORF">PoB_002079600</name>
</gene>
<dbReference type="AlphaFoldDB" id="A0AAV3ZEF4"/>
<dbReference type="Proteomes" id="UP000735302">
    <property type="component" value="Unassembled WGS sequence"/>
</dbReference>
<proteinExistence type="predicted"/>
<reference evidence="1 2" key="1">
    <citation type="journal article" date="2021" name="Elife">
        <title>Chloroplast acquisition without the gene transfer in kleptoplastic sea slugs, Plakobranchus ocellatus.</title>
        <authorList>
            <person name="Maeda T."/>
            <person name="Takahashi S."/>
            <person name="Yoshida T."/>
            <person name="Shimamura S."/>
            <person name="Takaki Y."/>
            <person name="Nagai Y."/>
            <person name="Toyoda A."/>
            <person name="Suzuki Y."/>
            <person name="Arimoto A."/>
            <person name="Ishii H."/>
            <person name="Satoh N."/>
            <person name="Nishiyama T."/>
            <person name="Hasebe M."/>
            <person name="Maruyama T."/>
            <person name="Minagawa J."/>
            <person name="Obokata J."/>
            <person name="Shigenobu S."/>
        </authorList>
    </citation>
    <scope>NUCLEOTIDE SEQUENCE [LARGE SCALE GENOMIC DNA]</scope>
</reference>
<keyword evidence="2" id="KW-1185">Reference proteome</keyword>
<accession>A0AAV3ZEF4</accession>
<evidence type="ECO:0000313" key="2">
    <source>
        <dbReference type="Proteomes" id="UP000735302"/>
    </source>
</evidence>
<sequence length="241" mass="27087">MDPRRTRGHHVLILRDKIGGREHHLMKVTGYDDVVVRKRLVEDKQLAGESCLLIRIDKSALLAEKAVVNLRAPYQCGEEKAFCIPNAICDIILGDVGGVSGPEDPDISVMVDTATTRAQALHGRRLDRCGCLQWRSTVERDGGIHHDLVISFQREDQTCGTKTSARRGYKIKGIVHRRFEDPGRCISCKQVVLPMSLLGYVMLVAQDSITEVQLGIRRTKNKSSEQLARDGWRCDKKLEFL</sequence>